<gene>
    <name evidence="5" type="ORF">CSOL1703_00011713</name>
</gene>
<dbReference type="Pfam" id="PF24681">
    <property type="entry name" value="Kelch_KLHDC2_KLHL20_DRC7"/>
    <property type="match status" value="1"/>
</dbReference>
<evidence type="ECO:0008006" key="7">
    <source>
        <dbReference type="Google" id="ProtNLM"/>
    </source>
</evidence>
<keyword evidence="6" id="KW-1185">Reference proteome</keyword>
<keyword evidence="1" id="KW-0880">Kelch repeat</keyword>
<proteinExistence type="predicted"/>
<dbReference type="OrthoDB" id="10251809at2759"/>
<feature type="compositionally biased region" description="Basic and acidic residues" evidence="3">
    <location>
        <begin position="99"/>
        <end position="109"/>
    </location>
</feature>
<dbReference type="PANTHER" id="PTHR46093">
    <property type="entry name" value="ACYL-COA-BINDING DOMAIN-CONTAINING PROTEIN 5"/>
    <property type="match status" value="1"/>
</dbReference>
<dbReference type="Gene3D" id="2.120.10.80">
    <property type="entry name" value="Kelch-type beta propeller"/>
    <property type="match status" value="2"/>
</dbReference>
<reference evidence="5 6" key="2">
    <citation type="submission" date="2021-10" db="EMBL/GenBank/DDBJ databases">
        <authorList>
            <person name="Piombo E."/>
        </authorList>
    </citation>
    <scope>NUCLEOTIDE SEQUENCE [LARGE SCALE GENOMIC DNA]</scope>
</reference>
<evidence type="ECO:0000313" key="6">
    <source>
        <dbReference type="Proteomes" id="UP000775872"/>
    </source>
</evidence>
<dbReference type="Proteomes" id="UP000775872">
    <property type="component" value="Unassembled WGS sequence"/>
</dbReference>
<comment type="caution">
    <text evidence="5">The sequence shown here is derived from an EMBL/GenBank/DDBJ whole genome shotgun (WGS) entry which is preliminary data.</text>
</comment>
<keyword evidence="4" id="KW-0472">Membrane</keyword>
<evidence type="ECO:0000313" key="5">
    <source>
        <dbReference type="EMBL" id="CAH0059673.1"/>
    </source>
</evidence>
<dbReference type="SUPFAM" id="SSF117281">
    <property type="entry name" value="Kelch motif"/>
    <property type="match status" value="1"/>
</dbReference>
<feature type="region of interest" description="Disordered" evidence="3">
    <location>
        <begin position="71"/>
        <end position="173"/>
    </location>
</feature>
<feature type="compositionally biased region" description="Low complexity" evidence="3">
    <location>
        <begin position="1"/>
        <end position="18"/>
    </location>
</feature>
<keyword evidence="4" id="KW-1133">Transmembrane helix</keyword>
<organism evidence="5 6">
    <name type="scientific">Clonostachys solani</name>
    <dbReference type="NCBI Taxonomy" id="160281"/>
    <lineage>
        <taxon>Eukaryota</taxon>
        <taxon>Fungi</taxon>
        <taxon>Dikarya</taxon>
        <taxon>Ascomycota</taxon>
        <taxon>Pezizomycotina</taxon>
        <taxon>Sordariomycetes</taxon>
        <taxon>Hypocreomycetidae</taxon>
        <taxon>Hypocreales</taxon>
        <taxon>Bionectriaceae</taxon>
        <taxon>Clonostachys</taxon>
    </lineage>
</organism>
<evidence type="ECO:0000256" key="1">
    <source>
        <dbReference type="ARBA" id="ARBA00022441"/>
    </source>
</evidence>
<feature type="compositionally biased region" description="Acidic residues" evidence="3">
    <location>
        <begin position="71"/>
        <end position="80"/>
    </location>
</feature>
<protein>
    <recommendedName>
        <fullName evidence="7">Kelch repeat-containing protein</fullName>
    </recommendedName>
</protein>
<feature type="compositionally biased region" description="Basic and acidic residues" evidence="3">
    <location>
        <begin position="810"/>
        <end position="821"/>
    </location>
</feature>
<keyword evidence="2" id="KW-0677">Repeat</keyword>
<dbReference type="PANTHER" id="PTHR46093:SF18">
    <property type="entry name" value="FIBRONECTIN TYPE-III DOMAIN-CONTAINING PROTEIN"/>
    <property type="match status" value="1"/>
</dbReference>
<feature type="transmembrane region" description="Helical" evidence="4">
    <location>
        <begin position="697"/>
        <end position="721"/>
    </location>
</feature>
<name>A0A9N9ZQ53_9HYPO</name>
<reference evidence="6" key="1">
    <citation type="submission" date="2019-06" db="EMBL/GenBank/DDBJ databases">
        <authorList>
            <person name="Broberg M."/>
        </authorList>
    </citation>
    <scope>NUCLEOTIDE SEQUENCE [LARGE SCALE GENOMIC DNA]</scope>
</reference>
<dbReference type="InterPro" id="IPR015915">
    <property type="entry name" value="Kelch-typ_b-propeller"/>
</dbReference>
<evidence type="ECO:0000256" key="3">
    <source>
        <dbReference type="SAM" id="MobiDB-lite"/>
    </source>
</evidence>
<evidence type="ECO:0000256" key="2">
    <source>
        <dbReference type="ARBA" id="ARBA00022737"/>
    </source>
</evidence>
<dbReference type="EMBL" id="CABFOC020000097">
    <property type="protein sequence ID" value="CAH0059673.1"/>
    <property type="molecule type" value="Genomic_DNA"/>
</dbReference>
<feature type="region of interest" description="Disordered" evidence="3">
    <location>
        <begin position="742"/>
        <end position="837"/>
    </location>
</feature>
<feature type="compositionally biased region" description="Polar residues" evidence="3">
    <location>
        <begin position="133"/>
        <end position="153"/>
    </location>
</feature>
<evidence type="ECO:0000256" key="4">
    <source>
        <dbReference type="SAM" id="Phobius"/>
    </source>
</evidence>
<feature type="compositionally biased region" description="Polar residues" evidence="3">
    <location>
        <begin position="791"/>
        <end position="803"/>
    </location>
</feature>
<feature type="region of interest" description="Disordered" evidence="3">
    <location>
        <begin position="1"/>
        <end position="31"/>
    </location>
</feature>
<dbReference type="AlphaFoldDB" id="A0A9N9ZQ53"/>
<keyword evidence="4" id="KW-0812">Transmembrane</keyword>
<sequence>MSLAAASPVPASPIVSVVPPQPVREPGMRPRLLSIPTSERLSDAATIEPIVKMISGKIRKGRRSIFKEVGLDDDEDDDRDGENHSGDLLRPSCPQMNEKTSEEAEKEFGELSNIHPRHHNTAPQPSAAASDVSPFSQDSRPRQRQNSLPNQPWYTRLTRPKGRPRVKSVSGTPPATISGFHQFTLATMLLTLFLPSCHIHGSRPGLEIMVTDASVLSKRMLSPIDVCIRWAHQAANVNGTLYIYGGEAREEEDQETDTWNNNFLTLDLSSDWSIDSPALAGLEKPNGPPAVALGYLWQDYNNLYLYGGQFSDSPYTEPAPESIWRYSISSKSWAELPNPKTSEGNYSDSAGEPVHRASEGAGASVPELGLSFYFGGHLDWATTPGWSRDIARVYLKSLLEFTHPGYANSGVTALRGKGAGQSGAFRNITSTPVQQNNFPERADGVLVYVPGWGELGVLIGLAGGTAQDFTYDLRRLDVYDIASSQWFHQETSGEVPSVRVNPCATVASAPDASSFQIYLFGGQNLQPYGNQTQYNDMFILTIPSFTWIKVESSDSTPGPRAGHTCTMWDGQVVVVGGYIGNDKKCDSPGIHVFDASKLKWKDSFAAGDHPRDSHAGNMVLAASNGYSVPDPVQKVIGGSEQGGATVTTPASGPATDGPFATGKPPVFTVTQPGGITTVTPTGGPGSGQDEPELSPGLVATSVIAGIAGVLAFYLGFCAWLYRRQVSVYKQHLTDAKRYSSDRAATSGTHEGPHQAFGAAQNEGNTREAKNTSTWEDFGTGPAWLSEPKWAYSSSDPTQETSSGSGIGEQYHGELMGRRSSESGESTEGLLDGREPSFFSVVMAPRRALRVVNGADS</sequence>
<accession>A0A9N9ZQ53</accession>